<dbReference type="Gene3D" id="1.10.287.130">
    <property type="match status" value="1"/>
</dbReference>
<dbReference type="GO" id="GO:0016740">
    <property type="term" value="F:transferase activity"/>
    <property type="evidence" value="ECO:0007669"/>
    <property type="project" value="UniProtKB-KW"/>
</dbReference>
<dbReference type="RefSeq" id="WP_204416108.1">
    <property type="nucleotide sequence ID" value="NZ_JAFBED010000004.1"/>
</dbReference>
<comment type="caution">
    <text evidence="5">The sequence shown here is derived from an EMBL/GenBank/DDBJ whole genome shotgun (WGS) entry which is preliminary data.</text>
</comment>
<proteinExistence type="predicted"/>
<dbReference type="InterPro" id="IPR016120">
    <property type="entry name" value="Sig_transdc_His_kin_SpoOB"/>
</dbReference>
<keyword evidence="6" id="KW-1185">Reference proteome</keyword>
<sequence>MMKKRSTLEVLRHSRHDWLNRLQLIKANMSLGRWDRVNNLIDEIVLESNHESGLTNLHASMFAEYLITFHWEPRLFSMEYEVIGEAGLNLSDYDHSLYKWVTSLFSQIETAVDKKAENHLFLSMHIEEKEIRFFFELSGIIESTEGLSTWIKNQPNGFLVEDSQVSKEGCEMQIRFS</sequence>
<keyword evidence="2 5" id="KW-0808">Transferase</keyword>
<dbReference type="Proteomes" id="UP000737402">
    <property type="component" value="Unassembled WGS sequence"/>
</dbReference>
<dbReference type="SMART" id="SM01317">
    <property type="entry name" value="SPOB_ab"/>
    <property type="match status" value="1"/>
</dbReference>
<evidence type="ECO:0000256" key="2">
    <source>
        <dbReference type="ARBA" id="ARBA00022679"/>
    </source>
</evidence>
<keyword evidence="3" id="KW-0418">Kinase</keyword>
<dbReference type="InterPro" id="IPR037100">
    <property type="entry name" value="Spo0B_C_sf"/>
</dbReference>
<keyword evidence="1" id="KW-0597">Phosphoprotein</keyword>
<dbReference type="EC" id="2.7.-.-" evidence="5"/>
<gene>
    <name evidence="5" type="ORF">JOC95_002294</name>
</gene>
<evidence type="ECO:0000313" key="5">
    <source>
        <dbReference type="EMBL" id="MBM7620441.1"/>
    </source>
</evidence>
<evidence type="ECO:0000256" key="3">
    <source>
        <dbReference type="ARBA" id="ARBA00022777"/>
    </source>
</evidence>
<protein>
    <submittedName>
        <fullName evidence="5">Stage 0 sporulation protein B (Sporulation initiation phosphotransferase)</fullName>
        <ecNumber evidence="5">2.7.-.-</ecNumber>
    </submittedName>
</protein>
<reference evidence="5 6" key="1">
    <citation type="submission" date="2021-01" db="EMBL/GenBank/DDBJ databases">
        <title>Genomic Encyclopedia of Type Strains, Phase IV (KMG-IV): sequencing the most valuable type-strain genomes for metagenomic binning, comparative biology and taxonomic classification.</title>
        <authorList>
            <person name="Goeker M."/>
        </authorList>
    </citation>
    <scope>NUCLEOTIDE SEQUENCE [LARGE SCALE GENOMIC DNA]</scope>
    <source>
        <strain evidence="5 6">DSM 25879</strain>
    </source>
</reference>
<dbReference type="SUPFAM" id="SSF55890">
    <property type="entry name" value="Sporulation response regulatory protein Spo0B"/>
    <property type="match status" value="1"/>
</dbReference>
<organism evidence="5 6">
    <name type="scientific">Sutcliffiella tianshenii</name>
    <dbReference type="NCBI Taxonomy" id="1463404"/>
    <lineage>
        <taxon>Bacteria</taxon>
        <taxon>Bacillati</taxon>
        <taxon>Bacillota</taxon>
        <taxon>Bacilli</taxon>
        <taxon>Bacillales</taxon>
        <taxon>Bacillaceae</taxon>
        <taxon>Sutcliffiella</taxon>
    </lineage>
</organism>
<dbReference type="Pfam" id="PF14689">
    <property type="entry name" value="SPOB_a"/>
    <property type="match status" value="1"/>
</dbReference>
<evidence type="ECO:0000259" key="4">
    <source>
        <dbReference type="SMART" id="SM01317"/>
    </source>
</evidence>
<dbReference type="Pfam" id="PF14682">
    <property type="entry name" value="SPOB_ab"/>
    <property type="match status" value="1"/>
</dbReference>
<dbReference type="InterPro" id="IPR016122">
    <property type="entry name" value="SpoOB_C"/>
</dbReference>
<evidence type="ECO:0000256" key="1">
    <source>
        <dbReference type="ARBA" id="ARBA00022553"/>
    </source>
</evidence>
<feature type="domain" description="Sporulation initiation phosphotransferase B C-terminal" evidence="4">
    <location>
        <begin position="59"/>
        <end position="174"/>
    </location>
</feature>
<name>A0ABS2P0F1_9BACI</name>
<dbReference type="InterPro" id="IPR039506">
    <property type="entry name" value="SPOB_a"/>
</dbReference>
<dbReference type="Gene3D" id="3.30.565.30">
    <property type="entry name" value="Sporulation initiation phosphotransferase B (SpoOB), C-terminal domain"/>
    <property type="match status" value="1"/>
</dbReference>
<evidence type="ECO:0000313" key="6">
    <source>
        <dbReference type="Proteomes" id="UP000737402"/>
    </source>
</evidence>
<accession>A0ABS2P0F1</accession>
<dbReference type="EMBL" id="JAFBED010000004">
    <property type="protein sequence ID" value="MBM7620441.1"/>
    <property type="molecule type" value="Genomic_DNA"/>
</dbReference>